<proteinExistence type="predicted"/>
<keyword evidence="2" id="KW-0520">NAD</keyword>
<evidence type="ECO:0000256" key="1">
    <source>
        <dbReference type="ARBA" id="ARBA00022679"/>
    </source>
</evidence>
<keyword evidence="1" id="KW-0808">Transferase</keyword>
<dbReference type="GO" id="GO:0017136">
    <property type="term" value="F:histone deacetylase activity, NAD-dependent"/>
    <property type="evidence" value="ECO:0007669"/>
    <property type="project" value="TreeGrafter"/>
</dbReference>
<dbReference type="InterPro" id="IPR029035">
    <property type="entry name" value="DHS-like_NAD/FAD-binding_dom"/>
</dbReference>
<dbReference type="SUPFAM" id="SSF52467">
    <property type="entry name" value="DHS-like NAD/FAD-binding domain"/>
    <property type="match status" value="1"/>
</dbReference>
<protein>
    <recommendedName>
        <fullName evidence="3">Deacetylase sirtuin-type domain-containing protein</fullName>
    </recommendedName>
</protein>
<dbReference type="GO" id="GO:0070403">
    <property type="term" value="F:NAD+ binding"/>
    <property type="evidence" value="ECO:0007669"/>
    <property type="project" value="InterPro"/>
</dbReference>
<accession>A0A6C0F8L4</accession>
<dbReference type="InterPro" id="IPR050134">
    <property type="entry name" value="NAD-dep_sirtuin_deacylases"/>
</dbReference>
<dbReference type="AlphaFoldDB" id="A0A6C0F8L4"/>
<dbReference type="InterPro" id="IPR003000">
    <property type="entry name" value="Sirtuin"/>
</dbReference>
<reference evidence="4" key="1">
    <citation type="journal article" date="2020" name="Nature">
        <title>Giant virus diversity and host interactions through global metagenomics.</title>
        <authorList>
            <person name="Schulz F."/>
            <person name="Roux S."/>
            <person name="Paez-Espino D."/>
            <person name="Jungbluth S."/>
            <person name="Walsh D.A."/>
            <person name="Denef V.J."/>
            <person name="McMahon K.D."/>
            <person name="Konstantinidis K.T."/>
            <person name="Eloe-Fadrosh E.A."/>
            <person name="Kyrpides N.C."/>
            <person name="Woyke T."/>
        </authorList>
    </citation>
    <scope>NUCLEOTIDE SEQUENCE</scope>
    <source>
        <strain evidence="4">GVMAG-S-ERX556049-19</strain>
    </source>
</reference>
<evidence type="ECO:0000256" key="2">
    <source>
        <dbReference type="ARBA" id="ARBA00023027"/>
    </source>
</evidence>
<evidence type="ECO:0000259" key="3">
    <source>
        <dbReference type="PROSITE" id="PS50305"/>
    </source>
</evidence>
<dbReference type="PANTHER" id="PTHR11085:SF10">
    <property type="entry name" value="NAD-DEPENDENT PROTEIN DEACYLASE SIRTUIN-5, MITOCHONDRIAL-RELATED"/>
    <property type="match status" value="1"/>
</dbReference>
<dbReference type="GO" id="GO:0005634">
    <property type="term" value="C:nucleus"/>
    <property type="evidence" value="ECO:0007669"/>
    <property type="project" value="TreeGrafter"/>
</dbReference>
<dbReference type="InterPro" id="IPR026591">
    <property type="entry name" value="Sirtuin_cat_small_dom_sf"/>
</dbReference>
<organism evidence="4">
    <name type="scientific">viral metagenome</name>
    <dbReference type="NCBI Taxonomy" id="1070528"/>
    <lineage>
        <taxon>unclassified sequences</taxon>
        <taxon>metagenomes</taxon>
        <taxon>organismal metagenomes</taxon>
    </lineage>
</organism>
<dbReference type="PROSITE" id="PS50305">
    <property type="entry name" value="SIRTUIN"/>
    <property type="match status" value="1"/>
</dbReference>
<dbReference type="Pfam" id="PF02146">
    <property type="entry name" value="SIR2"/>
    <property type="match status" value="1"/>
</dbReference>
<dbReference type="Gene3D" id="3.40.50.1220">
    <property type="entry name" value="TPP-binding domain"/>
    <property type="match status" value="1"/>
</dbReference>
<dbReference type="InterPro" id="IPR026590">
    <property type="entry name" value="Ssirtuin_cat_dom"/>
</dbReference>
<dbReference type="Gene3D" id="3.30.1600.10">
    <property type="entry name" value="SIR2/SIRT2 'Small Domain"/>
    <property type="match status" value="1"/>
</dbReference>
<evidence type="ECO:0000313" key="4">
    <source>
        <dbReference type="EMBL" id="QHT38176.1"/>
    </source>
</evidence>
<name>A0A6C0F8L4_9ZZZZ</name>
<dbReference type="CDD" id="cd00296">
    <property type="entry name" value="SIR2"/>
    <property type="match status" value="1"/>
</dbReference>
<sequence length="284" mass="32815">MTKLIKENINSAKKLIKDADAILLVTGAGMSVDSGIPTYRGSNGIWEKEIQIGKETVAYDEISSLKMWKEHPELAWGFKAHFYKLMNSLEPHQGYYELLKHIKDKEYFITTSNIDGYFKRSGFDTNRIYEVHGSVNYLQCMNKKCNEMNGVSVAENLPDYDDMFIAKWLPQCKYCKNMSRPNVSMFGDYEFYGKPYEHQRKRLNDWFANIKKYNKKLVILEIGCGINPHSLRMSNGKMMSGEWKMPVFDNNIGTIRINPGDEQDDINTIHINKGAKDGIRSLFN</sequence>
<feature type="domain" description="Deacetylase sirtuin-type" evidence="3">
    <location>
        <begin position="2"/>
        <end position="284"/>
    </location>
</feature>
<dbReference type="PANTHER" id="PTHR11085">
    <property type="entry name" value="NAD-DEPENDENT PROTEIN DEACYLASE SIRTUIN-5, MITOCHONDRIAL-RELATED"/>
    <property type="match status" value="1"/>
</dbReference>
<dbReference type="EMBL" id="MN738827">
    <property type="protein sequence ID" value="QHT38176.1"/>
    <property type="molecule type" value="Genomic_DNA"/>
</dbReference>